<keyword evidence="2" id="KW-0812">Transmembrane</keyword>
<protein>
    <submittedName>
        <fullName evidence="3">Uncharacterized protein</fullName>
    </submittedName>
</protein>
<proteinExistence type="predicted"/>
<evidence type="ECO:0000256" key="1">
    <source>
        <dbReference type="SAM" id="MobiDB-lite"/>
    </source>
</evidence>
<keyword evidence="2" id="KW-1133">Transmembrane helix</keyword>
<reference evidence="3 4" key="1">
    <citation type="submission" date="2019-12" db="EMBL/GenBank/DDBJ databases">
        <title>A genome sequence resource for the geographically widespread anthracnose pathogen Colletotrichum asianum.</title>
        <authorList>
            <person name="Meng Y."/>
        </authorList>
    </citation>
    <scope>NUCLEOTIDE SEQUENCE [LARGE SCALE GENOMIC DNA]</scope>
    <source>
        <strain evidence="3 4">ICMP 18580</strain>
    </source>
</reference>
<dbReference type="AlphaFoldDB" id="A0A8H3WM35"/>
<comment type="caution">
    <text evidence="3">The sequence shown here is derived from an EMBL/GenBank/DDBJ whole genome shotgun (WGS) entry which is preliminary data.</text>
</comment>
<evidence type="ECO:0000313" key="3">
    <source>
        <dbReference type="EMBL" id="KAF0329060.1"/>
    </source>
</evidence>
<accession>A0A8H3WM35</accession>
<organism evidence="3 4">
    <name type="scientific">Colletotrichum asianum</name>
    <dbReference type="NCBI Taxonomy" id="702518"/>
    <lineage>
        <taxon>Eukaryota</taxon>
        <taxon>Fungi</taxon>
        <taxon>Dikarya</taxon>
        <taxon>Ascomycota</taxon>
        <taxon>Pezizomycotina</taxon>
        <taxon>Sordariomycetes</taxon>
        <taxon>Hypocreomycetidae</taxon>
        <taxon>Glomerellales</taxon>
        <taxon>Glomerellaceae</taxon>
        <taxon>Colletotrichum</taxon>
        <taxon>Colletotrichum gloeosporioides species complex</taxon>
    </lineage>
</organism>
<dbReference type="Proteomes" id="UP000434172">
    <property type="component" value="Unassembled WGS sequence"/>
</dbReference>
<keyword evidence="2" id="KW-0472">Membrane</keyword>
<evidence type="ECO:0000313" key="4">
    <source>
        <dbReference type="Proteomes" id="UP000434172"/>
    </source>
</evidence>
<dbReference type="EMBL" id="WOWK01000014">
    <property type="protein sequence ID" value="KAF0329060.1"/>
    <property type="molecule type" value="Genomic_DNA"/>
</dbReference>
<sequence>MIVSESVHVDALGQRRESHRPTQAGFREAVSAGTTAAVSLVHGILGAIFRQARR</sequence>
<evidence type="ECO:0000256" key="2">
    <source>
        <dbReference type="SAM" id="Phobius"/>
    </source>
</evidence>
<name>A0A8H3WM35_9PEZI</name>
<feature type="region of interest" description="Disordered" evidence="1">
    <location>
        <begin position="1"/>
        <end position="23"/>
    </location>
</feature>
<keyword evidence="4" id="KW-1185">Reference proteome</keyword>
<gene>
    <name evidence="3" type="ORF">GQ607_003728</name>
</gene>
<feature type="transmembrane region" description="Helical" evidence="2">
    <location>
        <begin position="29"/>
        <end position="49"/>
    </location>
</feature>